<name>A0A5P1RA00_9GAMM</name>
<proteinExistence type="predicted"/>
<dbReference type="KEGG" id="ncu:F0U83_04955"/>
<dbReference type="SUPFAM" id="SSF159501">
    <property type="entry name" value="EreA/ChaN-like"/>
    <property type="match status" value="1"/>
</dbReference>
<feature type="domain" description="Haem-binding uptake Tiki superfamily ChaN" evidence="1">
    <location>
        <begin position="62"/>
        <end position="256"/>
    </location>
</feature>
<reference evidence="2 3" key="1">
    <citation type="journal article" date="2019" name="Biochem. Eng. J.">
        <title>Metabolic engineering of the marine bacteria Neptunomonas concharum for the production of acetoin and meso-2,3-butanediol from acetate.</title>
        <authorList>
            <person name="Li W."/>
            <person name="Pu N."/>
            <person name="Liu C.-X."/>
            <person name="Yuan Q.-P."/>
            <person name="Li Z.-J."/>
        </authorList>
    </citation>
    <scope>NUCLEOTIDE SEQUENCE [LARGE SCALE GENOMIC DNA]</scope>
    <source>
        <strain evidence="2 3">JCM17730</strain>
    </source>
</reference>
<evidence type="ECO:0000259" key="1">
    <source>
        <dbReference type="Pfam" id="PF04187"/>
    </source>
</evidence>
<dbReference type="RefSeq" id="WP_138988811.1">
    <property type="nucleotide sequence ID" value="NZ_CP043869.1"/>
</dbReference>
<dbReference type="InterPro" id="IPR007314">
    <property type="entry name" value="Cofac_haem-bd_dom"/>
</dbReference>
<gene>
    <name evidence="2" type="ORF">F0U83_04955</name>
</gene>
<evidence type="ECO:0000313" key="3">
    <source>
        <dbReference type="Proteomes" id="UP000324760"/>
    </source>
</evidence>
<dbReference type="AlphaFoldDB" id="A0A5P1RA00"/>
<dbReference type="CDD" id="cd14727">
    <property type="entry name" value="ChanN-like"/>
    <property type="match status" value="1"/>
</dbReference>
<dbReference type="Proteomes" id="UP000324760">
    <property type="component" value="Chromosome"/>
</dbReference>
<dbReference type="OrthoDB" id="9795827at2"/>
<dbReference type="Pfam" id="PF04187">
    <property type="entry name" value="Cofac_haem_bdg"/>
    <property type="match status" value="1"/>
</dbReference>
<accession>A0A5P1RA00</accession>
<dbReference type="InterPro" id="IPR016773">
    <property type="entry name" value="Fe3_uptake_reg_CjrA_prd"/>
</dbReference>
<dbReference type="Gene3D" id="1.10.8.760">
    <property type="entry name" value="Haem-binding uptake, Tiki superfamily, ChaN, domain 2"/>
    <property type="match status" value="1"/>
</dbReference>
<organism evidence="2 3">
    <name type="scientific">Neptunomonas concharum</name>
    <dbReference type="NCBI Taxonomy" id="1031538"/>
    <lineage>
        <taxon>Bacteria</taxon>
        <taxon>Pseudomonadati</taxon>
        <taxon>Pseudomonadota</taxon>
        <taxon>Gammaproteobacteria</taxon>
        <taxon>Oceanospirillales</taxon>
        <taxon>Oceanospirillaceae</taxon>
        <taxon>Neptunomonas</taxon>
    </lineage>
</organism>
<sequence>MRENRVYLSVVAIVLSFLLVLSALATERVWQAPELQKHPLTGTIYDLRTQAFITSDDLQEFLKRSDYVLIGEKHDNPDHHQLEQEIISASMAETAGSVVFEMLSEDQQGLIKQLQPTDSPEVLKDKLKWNERSWPWADYGKLIHATLRHGGKVISGNLSTVTLQHLYKTSDKQRFTKEQQETINHIDHTVKEALLEQIYQGHCRMTEKDRLSGMLTIQLARDAMMAWQMANSPHKPVVLVAGATHSRKDLGVPLHLKQLTKNSSTITTLLLVEVQESLSQPQDYVTQDQADYIWFTPKQVSVDYCANFKRSHA</sequence>
<keyword evidence="2" id="KW-0449">Lipoprotein</keyword>
<protein>
    <submittedName>
        <fullName evidence="2">ChaN family lipoprotein</fullName>
    </submittedName>
</protein>
<evidence type="ECO:0000313" key="2">
    <source>
        <dbReference type="EMBL" id="QEQ96105.1"/>
    </source>
</evidence>
<dbReference type="PIRSF" id="PIRSF020419">
    <property type="entry name" value="Fe_uptake_reg_CjrA_prd"/>
    <property type="match status" value="1"/>
</dbReference>
<keyword evidence="3" id="KW-1185">Reference proteome</keyword>
<dbReference type="EMBL" id="CP043869">
    <property type="protein sequence ID" value="QEQ96105.1"/>
    <property type="molecule type" value="Genomic_DNA"/>
</dbReference>
<dbReference type="Gene3D" id="3.40.50.11550">
    <property type="match status" value="1"/>
</dbReference>